<dbReference type="Proteomes" id="UP000256269">
    <property type="component" value="Unassembled WGS sequence"/>
</dbReference>
<comment type="caution">
    <text evidence="3">The sequence shown here is derived from an EMBL/GenBank/DDBJ whole genome shotgun (WGS) entry which is preliminary data.</text>
</comment>
<dbReference type="OrthoDB" id="9828225at2"/>
<sequence length="588" mass="58856">MRTWMRRGIPAALLAGGVLAMTAGNAAAALGDPTGVADTALRLTDIVGHKGLPPLPDTSQIQLPTMPIGQSQRSLDPSDLGGSSLSLSNVQLNGTDLPKPALPGLPALPSLGGDDQRSIDPSHIAISDLPQLQQLPKVPNVGSGLPIALLPNLSTERSLPNLTYSGAVPTGGLHSLTKVPDLSNVSELTQLSDPAQLPSVPALPLGDDQRSLPAVPALPKLPLNLPGVPAGRSLPGLALPQLPLAGLLPVGAQRSLPGLPQLPLAGLLPVPAGRSLPGLDLLNTLPLQGLLGVAGTERDLPGLPALPLAGLLPVPAGRSLPGLDLLNTLPLQGLLGVAGTERDLPGLPALPLAGLLPVPAGRSLPGLDLLNTLPLQGLLGVAGTERDLPGLPALPLVGLLPVPAGRSLPALPGLEMVQGLLTNTPLAALLASTPLGSVAGRDLPALPGLSGLPALPLAGLLPVPAGRSLPGLDLLNTLPLQGLLGVAGTERDLPALPKLPLNVLPTQQRDLPQLPLVGSALAKLPALGNGLPGASVNGIHGVPELGPEFAPAMPTDDSARSLVPGLPSTPAVLGGLLGHAPRLPINGI</sequence>
<keyword evidence="4" id="KW-1185">Reference proteome</keyword>
<organism evidence="3 4">
    <name type="scientific">Kutzneria buriramensis</name>
    <dbReference type="NCBI Taxonomy" id="1045776"/>
    <lineage>
        <taxon>Bacteria</taxon>
        <taxon>Bacillati</taxon>
        <taxon>Actinomycetota</taxon>
        <taxon>Actinomycetes</taxon>
        <taxon>Pseudonocardiales</taxon>
        <taxon>Pseudonocardiaceae</taxon>
        <taxon>Kutzneria</taxon>
    </lineage>
</organism>
<feature type="chain" id="PRO_5017787612" description="GLTT repeat-containing protein" evidence="2">
    <location>
        <begin position="29"/>
        <end position="588"/>
    </location>
</feature>
<evidence type="ECO:0008006" key="5">
    <source>
        <dbReference type="Google" id="ProtNLM"/>
    </source>
</evidence>
<keyword evidence="2" id="KW-0732">Signal</keyword>
<evidence type="ECO:0000256" key="1">
    <source>
        <dbReference type="SAM" id="MobiDB-lite"/>
    </source>
</evidence>
<reference evidence="3 4" key="1">
    <citation type="submission" date="2018-08" db="EMBL/GenBank/DDBJ databases">
        <title>Genomic Encyclopedia of Archaeal and Bacterial Type Strains, Phase II (KMG-II): from individual species to whole genera.</title>
        <authorList>
            <person name="Goeker M."/>
        </authorList>
    </citation>
    <scope>NUCLEOTIDE SEQUENCE [LARGE SCALE GENOMIC DNA]</scope>
    <source>
        <strain evidence="3 4">DSM 45791</strain>
    </source>
</reference>
<feature type="signal peptide" evidence="2">
    <location>
        <begin position="1"/>
        <end position="28"/>
    </location>
</feature>
<evidence type="ECO:0000313" key="3">
    <source>
        <dbReference type="EMBL" id="REH50258.1"/>
    </source>
</evidence>
<evidence type="ECO:0000256" key="2">
    <source>
        <dbReference type="SAM" id="SignalP"/>
    </source>
</evidence>
<proteinExistence type="predicted"/>
<name>A0A3E0HUZ4_9PSEU</name>
<dbReference type="AlphaFoldDB" id="A0A3E0HUZ4"/>
<gene>
    <name evidence="3" type="ORF">BCF44_104534</name>
</gene>
<accession>A0A3E0HUZ4</accession>
<feature type="compositionally biased region" description="Low complexity" evidence="1">
    <location>
        <begin position="97"/>
        <end position="113"/>
    </location>
</feature>
<dbReference type="RefSeq" id="WP_116174760.1">
    <property type="nucleotide sequence ID" value="NZ_CP144375.1"/>
</dbReference>
<evidence type="ECO:0000313" key="4">
    <source>
        <dbReference type="Proteomes" id="UP000256269"/>
    </source>
</evidence>
<protein>
    <recommendedName>
        <fullName evidence="5">GLTT repeat-containing protein</fullName>
    </recommendedName>
</protein>
<dbReference type="EMBL" id="QUNO01000004">
    <property type="protein sequence ID" value="REH50258.1"/>
    <property type="molecule type" value="Genomic_DNA"/>
</dbReference>
<feature type="region of interest" description="Disordered" evidence="1">
    <location>
        <begin position="97"/>
        <end position="116"/>
    </location>
</feature>